<feature type="domain" description="Peptidoglycan binding-like" evidence="2">
    <location>
        <begin position="238"/>
        <end position="289"/>
    </location>
</feature>
<organism evidence="3 4">
    <name type="scientific">Cohaesibacter celericrescens</name>
    <dbReference type="NCBI Taxonomy" id="2067669"/>
    <lineage>
        <taxon>Bacteria</taxon>
        <taxon>Pseudomonadati</taxon>
        <taxon>Pseudomonadota</taxon>
        <taxon>Alphaproteobacteria</taxon>
        <taxon>Hyphomicrobiales</taxon>
        <taxon>Cohaesibacteraceae</taxon>
    </lineage>
</organism>
<dbReference type="InterPro" id="IPR002477">
    <property type="entry name" value="Peptidoglycan-bd-like"/>
</dbReference>
<evidence type="ECO:0000259" key="2">
    <source>
        <dbReference type="Pfam" id="PF01471"/>
    </source>
</evidence>
<reference evidence="3 4" key="1">
    <citation type="submission" date="2018-01" db="EMBL/GenBank/DDBJ databases">
        <title>The draft genome sequence of Cohaesibacter sp. H1304.</title>
        <authorList>
            <person name="Wang N.-N."/>
            <person name="Du Z.-J."/>
        </authorList>
    </citation>
    <scope>NUCLEOTIDE SEQUENCE [LARGE SCALE GENOMIC DNA]</scope>
    <source>
        <strain evidence="3 4">H1304</strain>
    </source>
</reference>
<dbReference type="OrthoDB" id="9816507at2"/>
<keyword evidence="1" id="KW-1133">Transmembrane helix</keyword>
<sequence>MRLNSMSETYDDYESWEDEGQDSPIALVGILVMVLTSAAIIANALFMQPKSAEIELINRASKSSISQQNTGTISANQSAQNNKTPAAALQADQVAMTLAVQRQLTMSGYYVGPLDGMEGSQTREAILAYQDAMGMPATGRVSLALHDILIGRKQYIGDSAANRVATTALEASGTTDQEAKRVMAILPRAKPASPQIDQAPAPRIAVKPPVVETNLQLASGPIPPERIPAAPKADPILAKVQSALQRFGYGNLSVDGLMGSRTRSAIADFQRSRGHPVTGAVNDRLLQEMMIMGYLDLG</sequence>
<proteinExistence type="predicted"/>
<dbReference type="InterPro" id="IPR036365">
    <property type="entry name" value="PGBD-like_sf"/>
</dbReference>
<dbReference type="EMBL" id="PKUQ01000022">
    <property type="protein sequence ID" value="PLW76974.1"/>
    <property type="molecule type" value="Genomic_DNA"/>
</dbReference>
<dbReference type="InterPro" id="IPR036366">
    <property type="entry name" value="PGBDSf"/>
</dbReference>
<dbReference type="Gene3D" id="1.10.101.10">
    <property type="entry name" value="PGBD-like superfamily/PGBD"/>
    <property type="match status" value="2"/>
</dbReference>
<keyword evidence="1" id="KW-0472">Membrane</keyword>
<dbReference type="SUPFAM" id="SSF47090">
    <property type="entry name" value="PGBD-like"/>
    <property type="match status" value="2"/>
</dbReference>
<dbReference type="Proteomes" id="UP000234881">
    <property type="component" value="Unassembled WGS sequence"/>
</dbReference>
<dbReference type="AlphaFoldDB" id="A0A2N5XR44"/>
<gene>
    <name evidence="3" type="ORF">C0081_13090</name>
</gene>
<protein>
    <recommendedName>
        <fullName evidence="2">Peptidoglycan binding-like domain-containing protein</fullName>
    </recommendedName>
</protein>
<feature type="transmembrane region" description="Helical" evidence="1">
    <location>
        <begin position="25"/>
        <end position="46"/>
    </location>
</feature>
<evidence type="ECO:0000313" key="3">
    <source>
        <dbReference type="EMBL" id="PLW76974.1"/>
    </source>
</evidence>
<accession>A0A2N5XR44</accession>
<comment type="caution">
    <text evidence="3">The sequence shown here is derived from an EMBL/GenBank/DDBJ whole genome shotgun (WGS) entry which is preliminary data.</text>
</comment>
<evidence type="ECO:0000256" key="1">
    <source>
        <dbReference type="SAM" id="Phobius"/>
    </source>
</evidence>
<evidence type="ECO:0000313" key="4">
    <source>
        <dbReference type="Proteomes" id="UP000234881"/>
    </source>
</evidence>
<name>A0A2N5XR44_9HYPH</name>
<keyword evidence="4" id="KW-1185">Reference proteome</keyword>
<dbReference type="Pfam" id="PF01471">
    <property type="entry name" value="PG_binding_1"/>
    <property type="match status" value="2"/>
</dbReference>
<keyword evidence="1" id="KW-0812">Transmembrane</keyword>
<feature type="domain" description="Peptidoglycan binding-like" evidence="2">
    <location>
        <begin position="99"/>
        <end position="146"/>
    </location>
</feature>